<evidence type="ECO:0000313" key="2">
    <source>
        <dbReference type="EMBL" id="MPC60126.1"/>
    </source>
</evidence>
<sequence>MAPKRLITDENREFSESTSASEPQPSTSRFMGNTPGEELPDIFMDSDLSSDNLPPSAHPFSLPLLRYPSPAVMYRYKL</sequence>
<feature type="compositionally biased region" description="Polar residues" evidence="1">
    <location>
        <begin position="16"/>
        <end position="31"/>
    </location>
</feature>
<name>A0A5B7GR76_PORTR</name>
<comment type="caution">
    <text evidence="2">The sequence shown here is derived from an EMBL/GenBank/DDBJ whole genome shotgun (WGS) entry which is preliminary data.</text>
</comment>
<evidence type="ECO:0000313" key="3">
    <source>
        <dbReference type="Proteomes" id="UP000324222"/>
    </source>
</evidence>
<dbReference type="AlphaFoldDB" id="A0A5B7GR76"/>
<organism evidence="2 3">
    <name type="scientific">Portunus trituberculatus</name>
    <name type="common">Swimming crab</name>
    <name type="synonym">Neptunus trituberculatus</name>
    <dbReference type="NCBI Taxonomy" id="210409"/>
    <lineage>
        <taxon>Eukaryota</taxon>
        <taxon>Metazoa</taxon>
        <taxon>Ecdysozoa</taxon>
        <taxon>Arthropoda</taxon>
        <taxon>Crustacea</taxon>
        <taxon>Multicrustacea</taxon>
        <taxon>Malacostraca</taxon>
        <taxon>Eumalacostraca</taxon>
        <taxon>Eucarida</taxon>
        <taxon>Decapoda</taxon>
        <taxon>Pleocyemata</taxon>
        <taxon>Brachyura</taxon>
        <taxon>Eubrachyura</taxon>
        <taxon>Portunoidea</taxon>
        <taxon>Portunidae</taxon>
        <taxon>Portuninae</taxon>
        <taxon>Portunus</taxon>
    </lineage>
</organism>
<proteinExistence type="predicted"/>
<protein>
    <submittedName>
        <fullName evidence="2">Uncharacterized protein</fullName>
    </submittedName>
</protein>
<feature type="region of interest" description="Disordered" evidence="1">
    <location>
        <begin position="1"/>
        <end position="40"/>
    </location>
</feature>
<keyword evidence="3" id="KW-1185">Reference proteome</keyword>
<accession>A0A5B7GR76</accession>
<evidence type="ECO:0000256" key="1">
    <source>
        <dbReference type="SAM" id="MobiDB-lite"/>
    </source>
</evidence>
<dbReference type="Proteomes" id="UP000324222">
    <property type="component" value="Unassembled WGS sequence"/>
</dbReference>
<dbReference type="EMBL" id="VSRR010017209">
    <property type="protein sequence ID" value="MPC60126.1"/>
    <property type="molecule type" value="Genomic_DNA"/>
</dbReference>
<reference evidence="2 3" key="1">
    <citation type="submission" date="2019-05" db="EMBL/GenBank/DDBJ databases">
        <title>Another draft genome of Portunus trituberculatus and its Hox gene families provides insights of decapod evolution.</title>
        <authorList>
            <person name="Jeong J.-H."/>
            <person name="Song I."/>
            <person name="Kim S."/>
            <person name="Choi T."/>
            <person name="Kim D."/>
            <person name="Ryu S."/>
            <person name="Kim W."/>
        </authorList>
    </citation>
    <scope>NUCLEOTIDE SEQUENCE [LARGE SCALE GENOMIC DNA]</scope>
    <source>
        <tissue evidence="2">Muscle</tissue>
    </source>
</reference>
<feature type="compositionally biased region" description="Basic and acidic residues" evidence="1">
    <location>
        <begin position="1"/>
        <end position="15"/>
    </location>
</feature>
<gene>
    <name evidence="2" type="ORF">E2C01_054163</name>
</gene>